<feature type="region of interest" description="Disordered" evidence="1">
    <location>
        <begin position="1"/>
        <end position="21"/>
    </location>
</feature>
<evidence type="ECO:0000256" key="1">
    <source>
        <dbReference type="SAM" id="MobiDB-lite"/>
    </source>
</evidence>
<sequence>MPSLQQPPSSTPHHPSCLSMHNSHRPCHWRIGVPPHSSDALPVASMSCYLRGPSPRPGEWLPLPPLVWEGPLPLEPSQGRTVLPQGVETFALGFFELDGEGKMCV</sequence>
<dbReference type="InParanoid" id="A0A1W0W3U0"/>
<gene>
    <name evidence="2" type="ORF">SORBI_3002G143766</name>
</gene>
<evidence type="ECO:0000313" key="2">
    <source>
        <dbReference type="EMBL" id="OQU89079.1"/>
    </source>
</evidence>
<dbReference type="AlphaFoldDB" id="A0A1W0W3U0"/>
<proteinExistence type="predicted"/>
<accession>A0A1W0W3U0</accession>
<evidence type="ECO:0000313" key="3">
    <source>
        <dbReference type="Proteomes" id="UP000000768"/>
    </source>
</evidence>
<feature type="compositionally biased region" description="Low complexity" evidence="1">
    <location>
        <begin position="1"/>
        <end position="19"/>
    </location>
</feature>
<name>A0A1W0W3U0_SORBI</name>
<reference evidence="3" key="2">
    <citation type="journal article" date="2018" name="Plant J.">
        <title>The Sorghum bicolor reference genome: improved assembly, gene annotations, a transcriptome atlas, and signatures of genome organization.</title>
        <authorList>
            <person name="McCormick R.F."/>
            <person name="Truong S.K."/>
            <person name="Sreedasyam A."/>
            <person name="Jenkins J."/>
            <person name="Shu S."/>
            <person name="Sims D."/>
            <person name="Kennedy M."/>
            <person name="Amirebrahimi M."/>
            <person name="Weers B.D."/>
            <person name="McKinley B."/>
            <person name="Mattison A."/>
            <person name="Morishige D.T."/>
            <person name="Grimwood J."/>
            <person name="Schmutz J."/>
            <person name="Mullet J.E."/>
        </authorList>
    </citation>
    <scope>NUCLEOTIDE SEQUENCE [LARGE SCALE GENOMIC DNA]</scope>
    <source>
        <strain evidence="3">cv. BTx623</strain>
    </source>
</reference>
<reference evidence="2 3" key="1">
    <citation type="journal article" date="2009" name="Nature">
        <title>The Sorghum bicolor genome and the diversification of grasses.</title>
        <authorList>
            <person name="Paterson A.H."/>
            <person name="Bowers J.E."/>
            <person name="Bruggmann R."/>
            <person name="Dubchak I."/>
            <person name="Grimwood J."/>
            <person name="Gundlach H."/>
            <person name="Haberer G."/>
            <person name="Hellsten U."/>
            <person name="Mitros T."/>
            <person name="Poliakov A."/>
            <person name="Schmutz J."/>
            <person name="Spannagl M."/>
            <person name="Tang H."/>
            <person name="Wang X."/>
            <person name="Wicker T."/>
            <person name="Bharti A.K."/>
            <person name="Chapman J."/>
            <person name="Feltus F.A."/>
            <person name="Gowik U."/>
            <person name="Grigoriev I.V."/>
            <person name="Lyons E."/>
            <person name="Maher C.A."/>
            <person name="Martis M."/>
            <person name="Narechania A."/>
            <person name="Otillar R.P."/>
            <person name="Penning B.W."/>
            <person name="Salamov A.A."/>
            <person name="Wang Y."/>
            <person name="Zhang L."/>
            <person name="Carpita N.C."/>
            <person name="Freeling M."/>
            <person name="Gingle A.R."/>
            <person name="Hash C.T."/>
            <person name="Keller B."/>
            <person name="Klein P."/>
            <person name="Kresovich S."/>
            <person name="McCann M.C."/>
            <person name="Ming R."/>
            <person name="Peterson D.G."/>
            <person name="Mehboob-ur-Rahman"/>
            <person name="Ware D."/>
            <person name="Westhoff P."/>
            <person name="Mayer K.F."/>
            <person name="Messing J."/>
            <person name="Rokhsar D.S."/>
        </authorList>
    </citation>
    <scope>NUCLEOTIDE SEQUENCE [LARGE SCALE GENOMIC DNA]</scope>
    <source>
        <strain evidence="3">cv. BTx623</strain>
    </source>
</reference>
<organism evidence="2 3">
    <name type="scientific">Sorghum bicolor</name>
    <name type="common">Sorghum</name>
    <name type="synonym">Sorghum vulgare</name>
    <dbReference type="NCBI Taxonomy" id="4558"/>
    <lineage>
        <taxon>Eukaryota</taxon>
        <taxon>Viridiplantae</taxon>
        <taxon>Streptophyta</taxon>
        <taxon>Embryophyta</taxon>
        <taxon>Tracheophyta</taxon>
        <taxon>Spermatophyta</taxon>
        <taxon>Magnoliopsida</taxon>
        <taxon>Liliopsida</taxon>
        <taxon>Poales</taxon>
        <taxon>Poaceae</taxon>
        <taxon>PACMAD clade</taxon>
        <taxon>Panicoideae</taxon>
        <taxon>Andropogonodae</taxon>
        <taxon>Andropogoneae</taxon>
        <taxon>Sorghinae</taxon>
        <taxon>Sorghum</taxon>
    </lineage>
</organism>
<dbReference type="Gramene" id="OQU89079">
    <property type="protein sequence ID" value="OQU89079"/>
    <property type="gene ID" value="SORBI_3002G143766"/>
</dbReference>
<keyword evidence="3" id="KW-1185">Reference proteome</keyword>
<dbReference type="EMBL" id="CM000761">
    <property type="protein sequence ID" value="OQU89079.1"/>
    <property type="molecule type" value="Genomic_DNA"/>
</dbReference>
<protein>
    <submittedName>
        <fullName evidence="2">Uncharacterized protein</fullName>
    </submittedName>
</protein>
<dbReference type="Proteomes" id="UP000000768">
    <property type="component" value="Chromosome 2"/>
</dbReference>
<dbReference type="ExpressionAtlas" id="A0A1W0W3U0">
    <property type="expression patterns" value="baseline and differential"/>
</dbReference>